<name>A0ABQ6IN29_9MICO</name>
<dbReference type="HAMAP" id="MF_01151">
    <property type="entry name" value="GrpE"/>
    <property type="match status" value="1"/>
</dbReference>
<dbReference type="SUPFAM" id="SSF51064">
    <property type="entry name" value="Head domain of nucleotide exchange factor GrpE"/>
    <property type="match status" value="1"/>
</dbReference>
<comment type="similarity">
    <text evidence="1 3 4">Belongs to the GrpE family.</text>
</comment>
<keyword evidence="3" id="KW-0346">Stress response</keyword>
<evidence type="ECO:0000256" key="3">
    <source>
        <dbReference type="HAMAP-Rule" id="MF_01151"/>
    </source>
</evidence>
<dbReference type="Gene3D" id="2.30.22.10">
    <property type="entry name" value="Head domain of nucleotide exchange factor GrpE"/>
    <property type="match status" value="1"/>
</dbReference>
<evidence type="ECO:0000256" key="4">
    <source>
        <dbReference type="RuleBase" id="RU004478"/>
    </source>
</evidence>
<dbReference type="RefSeq" id="WP_284302223.1">
    <property type="nucleotide sequence ID" value="NZ_BSUO01000001.1"/>
</dbReference>
<dbReference type="Proteomes" id="UP001157126">
    <property type="component" value="Unassembled WGS sequence"/>
</dbReference>
<sequence>MSNDENRTPVGDDALGWPGQDTRSEADQGGMSSGRPTSPARSAASAAAARAAYANAGKGAPRAEQHDLSQDDAPSIEEEPVIEPADPREDIIGSEQDPEPESAEGRPEAPGPDTQNVDARLAAERLADYQRLNAEYVNYKRRVDRDRAGDRKRAVASFLESLLPVLDEIHLAREHGELVEGTPFAKIAAKLEGILAKQGVSAFGEVGETFDPMVHEALMHTTAELPEGTTDTTVVMVMQPGYRIDDRVVRPARVSVADPA</sequence>
<dbReference type="InterPro" id="IPR013805">
    <property type="entry name" value="GrpE_CC"/>
</dbReference>
<comment type="caution">
    <text evidence="6">The sequence shown here is derived from an EMBL/GenBank/DDBJ whole genome shotgun (WGS) entry which is preliminary data.</text>
</comment>
<comment type="subunit">
    <text evidence="3">Homodimer.</text>
</comment>
<dbReference type="EMBL" id="BSUO01000001">
    <property type="protein sequence ID" value="GMA38118.1"/>
    <property type="molecule type" value="Genomic_DNA"/>
</dbReference>
<evidence type="ECO:0000313" key="7">
    <source>
        <dbReference type="Proteomes" id="UP001157126"/>
    </source>
</evidence>
<proteinExistence type="inferred from homology"/>
<evidence type="ECO:0000256" key="2">
    <source>
        <dbReference type="ARBA" id="ARBA00023186"/>
    </source>
</evidence>
<dbReference type="Gene3D" id="3.90.20.20">
    <property type="match status" value="1"/>
</dbReference>
<keyword evidence="3" id="KW-0963">Cytoplasm</keyword>
<organism evidence="6 7">
    <name type="scientific">Mobilicoccus caccae</name>
    <dbReference type="NCBI Taxonomy" id="1859295"/>
    <lineage>
        <taxon>Bacteria</taxon>
        <taxon>Bacillati</taxon>
        <taxon>Actinomycetota</taxon>
        <taxon>Actinomycetes</taxon>
        <taxon>Micrococcales</taxon>
        <taxon>Dermatophilaceae</taxon>
        <taxon>Mobilicoccus</taxon>
    </lineage>
</organism>
<comment type="subcellular location">
    <subcellularLocation>
        <location evidence="3">Cytoplasm</location>
    </subcellularLocation>
</comment>
<dbReference type="PANTHER" id="PTHR21237">
    <property type="entry name" value="GRPE PROTEIN"/>
    <property type="match status" value="1"/>
</dbReference>
<evidence type="ECO:0000256" key="1">
    <source>
        <dbReference type="ARBA" id="ARBA00009054"/>
    </source>
</evidence>
<feature type="compositionally biased region" description="Low complexity" evidence="5">
    <location>
        <begin position="33"/>
        <end position="60"/>
    </location>
</feature>
<dbReference type="InterPro" id="IPR000740">
    <property type="entry name" value="GrpE"/>
</dbReference>
<protein>
    <recommendedName>
        <fullName evidence="3">Protein GrpE</fullName>
    </recommendedName>
    <alternativeName>
        <fullName evidence="3">HSP-70 cofactor</fullName>
    </alternativeName>
</protein>
<evidence type="ECO:0000313" key="6">
    <source>
        <dbReference type="EMBL" id="GMA38118.1"/>
    </source>
</evidence>
<dbReference type="PRINTS" id="PR00773">
    <property type="entry name" value="GRPEPROTEIN"/>
</dbReference>
<dbReference type="InterPro" id="IPR009012">
    <property type="entry name" value="GrpE_head"/>
</dbReference>
<gene>
    <name evidence="3" type="primary">grpE</name>
    <name evidence="6" type="ORF">GCM10025883_01630</name>
</gene>
<keyword evidence="2 3" id="KW-0143">Chaperone</keyword>
<feature type="region of interest" description="Disordered" evidence="5">
    <location>
        <begin position="1"/>
        <end position="115"/>
    </location>
</feature>
<dbReference type="CDD" id="cd00446">
    <property type="entry name" value="GrpE"/>
    <property type="match status" value="1"/>
</dbReference>
<comment type="function">
    <text evidence="3">Participates actively in the response to hyperosmotic and heat shock by preventing the aggregation of stress-denatured proteins, in association with DnaK and GrpE. It is the nucleotide exchange factor for DnaK and may function as a thermosensor. Unfolded proteins bind initially to DnaJ; upon interaction with the DnaJ-bound protein, DnaK hydrolyzes its bound ATP, resulting in the formation of a stable complex. GrpE releases ADP from DnaK; ATP binding to DnaK triggers the release of the substrate protein, thus completing the reaction cycle. Several rounds of ATP-dependent interactions between DnaJ, DnaK and GrpE are required for fully efficient folding.</text>
</comment>
<dbReference type="PANTHER" id="PTHR21237:SF23">
    <property type="entry name" value="GRPE PROTEIN HOMOLOG, MITOCHONDRIAL"/>
    <property type="match status" value="1"/>
</dbReference>
<evidence type="ECO:0000256" key="5">
    <source>
        <dbReference type="SAM" id="MobiDB-lite"/>
    </source>
</evidence>
<accession>A0ABQ6IN29</accession>
<reference evidence="7" key="1">
    <citation type="journal article" date="2019" name="Int. J. Syst. Evol. Microbiol.">
        <title>The Global Catalogue of Microorganisms (GCM) 10K type strain sequencing project: providing services to taxonomists for standard genome sequencing and annotation.</title>
        <authorList>
            <consortium name="The Broad Institute Genomics Platform"/>
            <consortium name="The Broad Institute Genome Sequencing Center for Infectious Disease"/>
            <person name="Wu L."/>
            <person name="Ma J."/>
        </authorList>
    </citation>
    <scope>NUCLEOTIDE SEQUENCE [LARGE SCALE GENOMIC DNA]</scope>
    <source>
        <strain evidence="7">NBRC 113072</strain>
    </source>
</reference>
<dbReference type="SUPFAM" id="SSF58014">
    <property type="entry name" value="Coiled-coil domain of nucleotide exchange factor GrpE"/>
    <property type="match status" value="1"/>
</dbReference>
<keyword evidence="7" id="KW-1185">Reference proteome</keyword>
<dbReference type="Pfam" id="PF01025">
    <property type="entry name" value="GrpE"/>
    <property type="match status" value="1"/>
</dbReference>